<dbReference type="AlphaFoldDB" id="A0A8J2NKF2"/>
<dbReference type="InterPro" id="IPR025705">
    <property type="entry name" value="Beta_hexosaminidase_sua/sub"/>
</dbReference>
<dbReference type="Proteomes" id="UP000708208">
    <property type="component" value="Unassembled WGS sequence"/>
</dbReference>
<feature type="domain" description="Glycoside hydrolase family 20 catalytic" evidence="3">
    <location>
        <begin position="5"/>
        <end position="42"/>
    </location>
</feature>
<evidence type="ECO:0000313" key="4">
    <source>
        <dbReference type="EMBL" id="CAG7716191.1"/>
    </source>
</evidence>
<keyword evidence="5" id="KW-1185">Reference proteome</keyword>
<dbReference type="GO" id="GO:0005886">
    <property type="term" value="C:plasma membrane"/>
    <property type="evidence" value="ECO:0007669"/>
    <property type="project" value="TreeGrafter"/>
</dbReference>
<dbReference type="GO" id="GO:0016231">
    <property type="term" value="F:beta-N-acetylglucosaminidase activity"/>
    <property type="evidence" value="ECO:0007669"/>
    <property type="project" value="TreeGrafter"/>
</dbReference>
<dbReference type="Pfam" id="PF00728">
    <property type="entry name" value="Glyco_hydro_20"/>
    <property type="match status" value="1"/>
</dbReference>
<evidence type="ECO:0000313" key="5">
    <source>
        <dbReference type="Proteomes" id="UP000708208"/>
    </source>
</evidence>
<evidence type="ECO:0000259" key="3">
    <source>
        <dbReference type="Pfam" id="PF00728"/>
    </source>
</evidence>
<keyword evidence="1" id="KW-0732">Signal</keyword>
<feature type="non-terminal residue" evidence="4">
    <location>
        <position position="68"/>
    </location>
</feature>
<evidence type="ECO:0000256" key="2">
    <source>
        <dbReference type="ARBA" id="ARBA00022801"/>
    </source>
</evidence>
<dbReference type="GO" id="GO:0005975">
    <property type="term" value="P:carbohydrate metabolic process"/>
    <property type="evidence" value="ECO:0007669"/>
    <property type="project" value="InterPro"/>
</dbReference>
<organism evidence="4 5">
    <name type="scientific">Allacma fusca</name>
    <dbReference type="NCBI Taxonomy" id="39272"/>
    <lineage>
        <taxon>Eukaryota</taxon>
        <taxon>Metazoa</taxon>
        <taxon>Ecdysozoa</taxon>
        <taxon>Arthropoda</taxon>
        <taxon>Hexapoda</taxon>
        <taxon>Collembola</taxon>
        <taxon>Symphypleona</taxon>
        <taxon>Sminthuridae</taxon>
        <taxon>Allacma</taxon>
    </lineage>
</organism>
<dbReference type="InterPro" id="IPR015883">
    <property type="entry name" value="Glyco_hydro_20_cat"/>
</dbReference>
<dbReference type="GO" id="GO:0030203">
    <property type="term" value="P:glycosaminoglycan metabolic process"/>
    <property type="evidence" value="ECO:0007669"/>
    <property type="project" value="TreeGrafter"/>
</dbReference>
<proteinExistence type="predicted"/>
<dbReference type="OrthoDB" id="428480at2759"/>
<keyword evidence="2" id="KW-0378">Hydrolase</keyword>
<evidence type="ECO:0000256" key="1">
    <source>
        <dbReference type="ARBA" id="ARBA00022729"/>
    </source>
</evidence>
<comment type="caution">
    <text evidence="4">The sequence shown here is derived from an EMBL/GenBank/DDBJ whole genome shotgun (WGS) entry which is preliminary data.</text>
</comment>
<sequence>MLNNGQILGGEATLWSEKTDIQTMEMKLWPRGSALAERLWSNPEKSRTRFAYPRLINHRERMVQRGIR</sequence>
<dbReference type="PANTHER" id="PTHR22600:SF26">
    <property type="entry name" value="BETA-N-ACETYLHEXOSAMINIDASE"/>
    <property type="match status" value="1"/>
</dbReference>
<protein>
    <recommendedName>
        <fullName evidence="3">Glycoside hydrolase family 20 catalytic domain-containing protein</fullName>
    </recommendedName>
</protein>
<dbReference type="PANTHER" id="PTHR22600">
    <property type="entry name" value="BETA-HEXOSAMINIDASE"/>
    <property type="match status" value="1"/>
</dbReference>
<accession>A0A8J2NKF2</accession>
<name>A0A8J2NKF2_9HEXA</name>
<dbReference type="EMBL" id="CAJVCH010036523">
    <property type="protein sequence ID" value="CAG7716191.1"/>
    <property type="molecule type" value="Genomic_DNA"/>
</dbReference>
<reference evidence="4" key="1">
    <citation type="submission" date="2021-06" db="EMBL/GenBank/DDBJ databases">
        <authorList>
            <person name="Hodson N. C."/>
            <person name="Mongue J. A."/>
            <person name="Jaron S. K."/>
        </authorList>
    </citation>
    <scope>NUCLEOTIDE SEQUENCE</scope>
</reference>
<gene>
    <name evidence="4" type="ORF">AFUS01_LOCUS5718</name>
</gene>